<dbReference type="PANTHER" id="PTHR46517">
    <property type="entry name" value="FRUCTOSE-2,6-BISPHOSPHATASE TIGAR"/>
    <property type="match status" value="1"/>
</dbReference>
<evidence type="ECO:0000313" key="3">
    <source>
        <dbReference type="Proteomes" id="UP000286907"/>
    </source>
</evidence>
<dbReference type="PANTHER" id="PTHR46517:SF1">
    <property type="entry name" value="FRUCTOSE-2,6-BISPHOSPHATASE TIGAR"/>
    <property type="match status" value="1"/>
</dbReference>
<organism evidence="2 3">
    <name type="scientific">Oenococcus sicerae</name>
    <dbReference type="NCBI Taxonomy" id="2203724"/>
    <lineage>
        <taxon>Bacteria</taxon>
        <taxon>Bacillati</taxon>
        <taxon>Bacillota</taxon>
        <taxon>Bacilli</taxon>
        <taxon>Lactobacillales</taxon>
        <taxon>Lactobacillaceae</taxon>
        <taxon>Oenococcus</taxon>
    </lineage>
</organism>
<dbReference type="InterPro" id="IPR013078">
    <property type="entry name" value="His_Pase_superF_clade-1"/>
</dbReference>
<dbReference type="CDD" id="cd07067">
    <property type="entry name" value="HP_PGM_like"/>
    <property type="match status" value="1"/>
</dbReference>
<dbReference type="Gene3D" id="3.40.50.1240">
    <property type="entry name" value="Phosphoglycerate mutase-like"/>
    <property type="match status" value="1"/>
</dbReference>
<dbReference type="SUPFAM" id="SSF53254">
    <property type="entry name" value="Phosphoglycerate mutase-like"/>
    <property type="match status" value="1"/>
</dbReference>
<dbReference type="InterPro" id="IPR029033">
    <property type="entry name" value="His_PPase_superfam"/>
</dbReference>
<keyword evidence="3" id="KW-1185">Reference proteome</keyword>
<evidence type="ECO:0000313" key="2">
    <source>
        <dbReference type="EMBL" id="QAS69274.1"/>
    </source>
</evidence>
<sequence length="232" mass="25896">MTQNGINVFFVRHGQTYFNLMNRFQGWSDIDLTDKGIADGQAAGKRLAKVHFTAAYSSDLSRAHRTAKFILDANQADSPKKPTSEKDFREVFFGSAEGLSNREISDGFGANADAIITEICQIGYNSAIAKYGFDNLMDLFKKNDPLDLAEDAHEFNKRLQRGLNTIRQSYQIGDNILVVTHGSLMRSLASQYKSEDLAAKSLANGAICKLIFEPKKDGQVTVDTWNDIEKIW</sequence>
<dbReference type="EMBL" id="CP029684">
    <property type="protein sequence ID" value="QAS69274.1"/>
    <property type="molecule type" value="Genomic_DNA"/>
</dbReference>
<proteinExistence type="predicted"/>
<reference evidence="2 3" key="1">
    <citation type="journal article" date="2019" name="Syst. Appl. Microbiol.">
        <title>Oenococcus sicerae sp. nov., isolated from French cider.</title>
        <authorList>
            <person name="Cousin F.J."/>
            <person name="Le Guellec R."/>
            <person name="Chagnot C."/>
            <person name="Goux D."/>
            <person name="Dalmasso M."/>
            <person name="Laplace J.M."/>
            <person name="Cretenet M."/>
        </authorList>
    </citation>
    <scope>NUCLEOTIDE SEQUENCE [LARGE SCALE GENOMIC DNA]</scope>
    <source>
        <strain evidence="2 3">UCMA 15228</strain>
    </source>
</reference>
<accession>A0ABX5QKJ6</accession>
<protein>
    <submittedName>
        <fullName evidence="2">Histidine phosphatase family protein</fullName>
    </submittedName>
</protein>
<keyword evidence="1" id="KW-0378">Hydrolase</keyword>
<dbReference type="Pfam" id="PF00300">
    <property type="entry name" value="His_Phos_1"/>
    <property type="match status" value="2"/>
</dbReference>
<name>A0ABX5QKJ6_9LACO</name>
<dbReference type="InterPro" id="IPR051695">
    <property type="entry name" value="Phosphoglycerate_Mutase"/>
</dbReference>
<evidence type="ECO:0000256" key="1">
    <source>
        <dbReference type="ARBA" id="ARBA00022801"/>
    </source>
</evidence>
<gene>
    <name evidence="2" type="ORF">DLJ48_01400</name>
</gene>
<dbReference type="RefSeq" id="WP_128685243.1">
    <property type="nucleotide sequence ID" value="NZ_CP029684.2"/>
</dbReference>
<dbReference type="SMART" id="SM00855">
    <property type="entry name" value="PGAM"/>
    <property type="match status" value="1"/>
</dbReference>
<dbReference type="Proteomes" id="UP000286907">
    <property type="component" value="Chromosome"/>
</dbReference>